<evidence type="ECO:0000313" key="10">
    <source>
        <dbReference type="Proteomes" id="UP000325902"/>
    </source>
</evidence>
<evidence type="ECO:0000256" key="4">
    <source>
        <dbReference type="ARBA" id="ARBA00022989"/>
    </source>
</evidence>
<dbReference type="AlphaFoldDB" id="A0A5N5CZ51"/>
<dbReference type="PANTHER" id="PTHR43341:SF38">
    <property type="entry name" value="PROLINE TRANSPORTER (EUROFUNG)"/>
    <property type="match status" value="1"/>
</dbReference>
<reference evidence="9 10" key="1">
    <citation type="journal article" date="2019" name="Sci. Rep.">
        <title>A multi-omics analysis of the grapevine pathogen Lasiodiplodia theobromae reveals that temperature affects the expression of virulence- and pathogenicity-related genes.</title>
        <authorList>
            <person name="Felix C."/>
            <person name="Meneses R."/>
            <person name="Goncalves M.F.M."/>
            <person name="Tilleman L."/>
            <person name="Duarte A.S."/>
            <person name="Jorrin-Novo J.V."/>
            <person name="Van de Peer Y."/>
            <person name="Deforce D."/>
            <person name="Van Nieuwerburgh F."/>
            <person name="Esteves A.C."/>
            <person name="Alves A."/>
        </authorList>
    </citation>
    <scope>NUCLEOTIDE SEQUENCE [LARGE SCALE GENOMIC DNA]</scope>
    <source>
        <strain evidence="9 10">LA-SOL3</strain>
    </source>
</reference>
<feature type="transmembrane region" description="Helical" evidence="7">
    <location>
        <begin position="190"/>
        <end position="212"/>
    </location>
</feature>
<dbReference type="EMBL" id="VCHE01000130">
    <property type="protein sequence ID" value="KAB2570597.1"/>
    <property type="molecule type" value="Genomic_DNA"/>
</dbReference>
<keyword evidence="3 7" id="KW-0812">Transmembrane</keyword>
<feature type="transmembrane region" description="Helical" evidence="7">
    <location>
        <begin position="285"/>
        <end position="303"/>
    </location>
</feature>
<feature type="transmembrane region" description="Helical" evidence="7">
    <location>
        <begin position="128"/>
        <end position="153"/>
    </location>
</feature>
<dbReference type="PIRSF" id="PIRSF006060">
    <property type="entry name" value="AA_transporter"/>
    <property type="match status" value="1"/>
</dbReference>
<dbReference type="InterPro" id="IPR050524">
    <property type="entry name" value="APC_YAT"/>
</dbReference>
<dbReference type="Pfam" id="PF00324">
    <property type="entry name" value="AA_permease"/>
    <property type="match status" value="1"/>
</dbReference>
<keyword evidence="2" id="KW-0813">Transport</keyword>
<evidence type="ECO:0000256" key="1">
    <source>
        <dbReference type="ARBA" id="ARBA00004141"/>
    </source>
</evidence>
<feature type="transmembrane region" description="Helical" evidence="7">
    <location>
        <begin position="412"/>
        <end position="435"/>
    </location>
</feature>
<feature type="transmembrane region" description="Helical" evidence="7">
    <location>
        <begin position="159"/>
        <end position="178"/>
    </location>
</feature>
<feature type="transmembrane region" description="Helical" evidence="7">
    <location>
        <begin position="323"/>
        <end position="350"/>
    </location>
</feature>
<keyword evidence="4 7" id="KW-1133">Transmembrane helix</keyword>
<feature type="compositionally biased region" description="Basic and acidic residues" evidence="6">
    <location>
        <begin position="12"/>
        <end position="27"/>
    </location>
</feature>
<name>A0A5N5CZ51_9PEZI</name>
<dbReference type="PANTHER" id="PTHR43341">
    <property type="entry name" value="AMINO ACID PERMEASE"/>
    <property type="match status" value="1"/>
</dbReference>
<keyword evidence="5 7" id="KW-0472">Membrane</keyword>
<evidence type="ECO:0000256" key="2">
    <source>
        <dbReference type="ARBA" id="ARBA00022448"/>
    </source>
</evidence>
<keyword evidence="10" id="KW-1185">Reference proteome</keyword>
<feature type="transmembrane region" description="Helical" evidence="7">
    <location>
        <begin position="83"/>
        <end position="107"/>
    </location>
</feature>
<sequence>MAEPDAASLTPHAKDNTKKEPDHDLSKVESCAIGDSRPIEQAGTKRNIKSRHAQMIAIGGSIGTGLFVGTGQALAIGGPGTVLIAYCLTAILVYAVVTAVIEVGAYLPLSGSSTASFCTRFVSPSLGFALGWLYFYSFGIIVAYEITAAAIVIDYWPNNIHIAVWITIMIVVIVGLNLSPVGIYAETEFWFASLKVIMILGLLLLSLILFLGGGPSHDRLGFRYWKDGAAVKPYITTGDGGRFTSFLYVWVFSGFSFYFGPELIIFTSGEMKNPRKNLPIASRHYFWRLITFYVLGVLAIGVTCDSASKGLTSGSGNADASPWVIAIQNAGISVLPSIINAGILCSAWSAGNAYLYMASRSIYSLALSGSAPRIFARCNRWGLPIYSVAAASCFTPLAYLSCGSQAGVVFNWLISLTNTAGYTSWIVCAIVFLRFRKACDVQGIIAPYRSRVQPYMAWVSAIVFTILLLCNGFTLFYPGQFTASGFLTTYIGIPLFLVLWIGHKCIRGLKDPWMWSPSEVDLTTGLREVEADAEMWTMMDEADKEQKGEANKWLKQVSKLWE</sequence>
<dbReference type="Gene3D" id="1.20.1740.10">
    <property type="entry name" value="Amino acid/polyamine transporter I"/>
    <property type="match status" value="1"/>
</dbReference>
<dbReference type="FunFam" id="1.20.1740.10:FF:000001">
    <property type="entry name" value="Amino acid permease"/>
    <property type="match status" value="1"/>
</dbReference>
<proteinExistence type="predicted"/>
<dbReference type="GO" id="GO:0016020">
    <property type="term" value="C:membrane"/>
    <property type="evidence" value="ECO:0007669"/>
    <property type="project" value="UniProtKB-SubCell"/>
</dbReference>
<dbReference type="InterPro" id="IPR004841">
    <property type="entry name" value="AA-permease/SLC12A_dom"/>
</dbReference>
<dbReference type="GO" id="GO:0015171">
    <property type="term" value="F:amino acid transmembrane transporter activity"/>
    <property type="evidence" value="ECO:0007669"/>
    <property type="project" value="TreeGrafter"/>
</dbReference>
<feature type="transmembrane region" description="Helical" evidence="7">
    <location>
        <begin position="55"/>
        <end position="77"/>
    </location>
</feature>
<gene>
    <name evidence="9" type="primary">prnB_1</name>
    <name evidence="9" type="ORF">DBV05_g10757</name>
</gene>
<dbReference type="OrthoDB" id="3900342at2759"/>
<feature type="transmembrane region" description="Helical" evidence="7">
    <location>
        <begin position="483"/>
        <end position="502"/>
    </location>
</feature>
<dbReference type="Proteomes" id="UP000325902">
    <property type="component" value="Unassembled WGS sequence"/>
</dbReference>
<comment type="caution">
    <text evidence="9">The sequence shown here is derived from an EMBL/GenBank/DDBJ whole genome shotgun (WGS) entry which is preliminary data.</text>
</comment>
<evidence type="ECO:0000259" key="8">
    <source>
        <dbReference type="Pfam" id="PF00324"/>
    </source>
</evidence>
<evidence type="ECO:0000256" key="7">
    <source>
        <dbReference type="SAM" id="Phobius"/>
    </source>
</evidence>
<protein>
    <submittedName>
        <fullName evidence="9">Proline-specific permease</fullName>
    </submittedName>
</protein>
<feature type="transmembrane region" description="Helical" evidence="7">
    <location>
        <begin position="455"/>
        <end position="477"/>
    </location>
</feature>
<evidence type="ECO:0000256" key="6">
    <source>
        <dbReference type="SAM" id="MobiDB-lite"/>
    </source>
</evidence>
<feature type="transmembrane region" description="Helical" evidence="7">
    <location>
        <begin position="247"/>
        <end position="265"/>
    </location>
</feature>
<evidence type="ECO:0000313" key="9">
    <source>
        <dbReference type="EMBL" id="KAB2570597.1"/>
    </source>
</evidence>
<organism evidence="9 10">
    <name type="scientific">Lasiodiplodia theobromae</name>
    <dbReference type="NCBI Taxonomy" id="45133"/>
    <lineage>
        <taxon>Eukaryota</taxon>
        <taxon>Fungi</taxon>
        <taxon>Dikarya</taxon>
        <taxon>Ascomycota</taxon>
        <taxon>Pezizomycotina</taxon>
        <taxon>Dothideomycetes</taxon>
        <taxon>Dothideomycetes incertae sedis</taxon>
        <taxon>Botryosphaeriales</taxon>
        <taxon>Botryosphaeriaceae</taxon>
        <taxon>Lasiodiplodia</taxon>
    </lineage>
</organism>
<feature type="transmembrane region" description="Helical" evidence="7">
    <location>
        <begin position="381"/>
        <end position="400"/>
    </location>
</feature>
<evidence type="ECO:0000256" key="3">
    <source>
        <dbReference type="ARBA" id="ARBA00022692"/>
    </source>
</evidence>
<comment type="subcellular location">
    <subcellularLocation>
        <location evidence="1">Membrane</location>
        <topology evidence="1">Multi-pass membrane protein</topology>
    </subcellularLocation>
</comment>
<feature type="region of interest" description="Disordered" evidence="6">
    <location>
        <begin position="1"/>
        <end position="27"/>
    </location>
</feature>
<accession>A0A5N5CZ51</accession>
<feature type="domain" description="Amino acid permease/ SLC12A" evidence="8">
    <location>
        <begin position="52"/>
        <end position="513"/>
    </location>
</feature>
<evidence type="ECO:0000256" key="5">
    <source>
        <dbReference type="ARBA" id="ARBA00023136"/>
    </source>
</evidence>